<dbReference type="EMBL" id="ML145147">
    <property type="protein sequence ID" value="TBU56719.1"/>
    <property type="molecule type" value="Genomic_DNA"/>
</dbReference>
<organism evidence="1 2">
    <name type="scientific">Dichomitus squalens</name>
    <dbReference type="NCBI Taxonomy" id="114155"/>
    <lineage>
        <taxon>Eukaryota</taxon>
        <taxon>Fungi</taxon>
        <taxon>Dikarya</taxon>
        <taxon>Basidiomycota</taxon>
        <taxon>Agaricomycotina</taxon>
        <taxon>Agaricomycetes</taxon>
        <taxon>Polyporales</taxon>
        <taxon>Polyporaceae</taxon>
        <taxon>Dichomitus</taxon>
    </lineage>
</organism>
<protein>
    <submittedName>
        <fullName evidence="1">Uncharacterized protein</fullName>
    </submittedName>
</protein>
<sequence length="71" mass="7575">MASPLGGMMLLLSSNPNSTPIRALTDRGWAEDHLKGANFQGEEERGVPVARTATTQGTALCPYAARVVCWT</sequence>
<accession>A0A4Q9PQT1</accession>
<gene>
    <name evidence="1" type="ORF">BD310DRAFT_930912</name>
</gene>
<evidence type="ECO:0000313" key="1">
    <source>
        <dbReference type="EMBL" id="TBU56719.1"/>
    </source>
</evidence>
<dbReference type="AlphaFoldDB" id="A0A4Q9PQT1"/>
<evidence type="ECO:0000313" key="2">
    <source>
        <dbReference type="Proteomes" id="UP000292082"/>
    </source>
</evidence>
<name>A0A4Q9PQT1_9APHY</name>
<keyword evidence="2" id="KW-1185">Reference proteome</keyword>
<reference evidence="1 2" key="1">
    <citation type="submission" date="2019-01" db="EMBL/GenBank/DDBJ databases">
        <title>Draft genome sequences of three monokaryotic isolates of the white-rot basidiomycete fungus Dichomitus squalens.</title>
        <authorList>
            <consortium name="DOE Joint Genome Institute"/>
            <person name="Lopez S.C."/>
            <person name="Andreopoulos B."/>
            <person name="Pangilinan J."/>
            <person name="Lipzen A."/>
            <person name="Riley R."/>
            <person name="Ahrendt S."/>
            <person name="Ng V."/>
            <person name="Barry K."/>
            <person name="Daum C."/>
            <person name="Grigoriev I.V."/>
            <person name="Hilden K.S."/>
            <person name="Makela M.R."/>
            <person name="de Vries R.P."/>
        </authorList>
    </citation>
    <scope>NUCLEOTIDE SEQUENCE [LARGE SCALE GENOMIC DNA]</scope>
    <source>
        <strain evidence="1 2">CBS 464.89</strain>
    </source>
</reference>
<proteinExistence type="predicted"/>
<dbReference type="Proteomes" id="UP000292082">
    <property type="component" value="Unassembled WGS sequence"/>
</dbReference>